<evidence type="ECO:0000313" key="3">
    <source>
        <dbReference type="Proteomes" id="UP001610444"/>
    </source>
</evidence>
<feature type="compositionally biased region" description="Basic and acidic residues" evidence="1">
    <location>
        <begin position="81"/>
        <end position="95"/>
    </location>
</feature>
<evidence type="ECO:0000256" key="1">
    <source>
        <dbReference type="SAM" id="MobiDB-lite"/>
    </source>
</evidence>
<dbReference type="Proteomes" id="UP001610444">
    <property type="component" value="Unassembled WGS sequence"/>
</dbReference>
<gene>
    <name evidence="2" type="ORF">BJX68DRAFT_49621</name>
</gene>
<name>A0ABR4KL96_9EURO</name>
<keyword evidence="3" id="KW-1185">Reference proteome</keyword>
<organism evidence="2 3">
    <name type="scientific">Aspergillus pseudodeflectus</name>
    <dbReference type="NCBI Taxonomy" id="176178"/>
    <lineage>
        <taxon>Eukaryota</taxon>
        <taxon>Fungi</taxon>
        <taxon>Dikarya</taxon>
        <taxon>Ascomycota</taxon>
        <taxon>Pezizomycotina</taxon>
        <taxon>Eurotiomycetes</taxon>
        <taxon>Eurotiomycetidae</taxon>
        <taxon>Eurotiales</taxon>
        <taxon>Aspergillaceae</taxon>
        <taxon>Aspergillus</taxon>
        <taxon>Aspergillus subgen. Nidulantes</taxon>
    </lineage>
</organism>
<comment type="caution">
    <text evidence="2">The sequence shown here is derived from an EMBL/GenBank/DDBJ whole genome shotgun (WGS) entry which is preliminary data.</text>
</comment>
<sequence>MEDQSTAIRYQTWLYRLDRFREHFVNECGFLFLFCTAEENRWAVLKVVSKIVGCLTQGVSSCCSSARLYREDQGGQPGLAEGKKRNEVIDPRIRA</sequence>
<reference evidence="2 3" key="1">
    <citation type="submission" date="2024-07" db="EMBL/GenBank/DDBJ databases">
        <title>Section-level genome sequencing and comparative genomics of Aspergillus sections Usti and Cavernicolus.</title>
        <authorList>
            <consortium name="Lawrence Berkeley National Laboratory"/>
            <person name="Nybo J.L."/>
            <person name="Vesth T.C."/>
            <person name="Theobald S."/>
            <person name="Frisvad J.C."/>
            <person name="Larsen T.O."/>
            <person name="Kjaerboelling I."/>
            <person name="Rothschild-Mancinelli K."/>
            <person name="Lyhne E.K."/>
            <person name="Kogle M.E."/>
            <person name="Barry K."/>
            <person name="Clum A."/>
            <person name="Na H."/>
            <person name="Ledsgaard L."/>
            <person name="Lin J."/>
            <person name="Lipzen A."/>
            <person name="Kuo A."/>
            <person name="Riley R."/>
            <person name="Mondo S."/>
            <person name="LaButti K."/>
            <person name="Haridas S."/>
            <person name="Pangalinan J."/>
            <person name="Salamov A.A."/>
            <person name="Simmons B.A."/>
            <person name="Magnuson J.K."/>
            <person name="Chen J."/>
            <person name="Drula E."/>
            <person name="Henrissat B."/>
            <person name="Wiebenga A."/>
            <person name="Lubbers R.J."/>
            <person name="Gomes A.C."/>
            <person name="Macurrencykelacurrency M.R."/>
            <person name="Stajich J."/>
            <person name="Grigoriev I.V."/>
            <person name="Mortensen U.H."/>
            <person name="De vries R.P."/>
            <person name="Baker S.E."/>
            <person name="Andersen M.R."/>
        </authorList>
    </citation>
    <scope>NUCLEOTIDE SEQUENCE [LARGE SCALE GENOMIC DNA]</scope>
    <source>
        <strain evidence="2 3">CBS 756.74</strain>
    </source>
</reference>
<dbReference type="GeneID" id="98164445"/>
<proteinExistence type="predicted"/>
<dbReference type="EMBL" id="JBFXLR010000014">
    <property type="protein sequence ID" value="KAL2853059.1"/>
    <property type="molecule type" value="Genomic_DNA"/>
</dbReference>
<accession>A0ABR4KL96</accession>
<evidence type="ECO:0000313" key="2">
    <source>
        <dbReference type="EMBL" id="KAL2853059.1"/>
    </source>
</evidence>
<protein>
    <submittedName>
        <fullName evidence="2">Uncharacterized protein</fullName>
    </submittedName>
</protein>
<dbReference type="RefSeq" id="XP_070900700.1">
    <property type="nucleotide sequence ID" value="XM_071049281.1"/>
</dbReference>
<feature type="region of interest" description="Disordered" evidence="1">
    <location>
        <begin position="71"/>
        <end position="95"/>
    </location>
</feature>